<dbReference type="PANTHER" id="PTHR34309">
    <property type="entry name" value="SLR1406 PROTEIN"/>
    <property type="match status" value="1"/>
</dbReference>
<feature type="chain" id="PRO_5003931305" evidence="1">
    <location>
        <begin position="23"/>
        <end position="176"/>
    </location>
</feature>
<comment type="caution">
    <text evidence="2">The sequence shown here is derived from an EMBL/GenBank/DDBJ whole genome shotgun (WGS) entry which is preliminary data.</text>
</comment>
<sequence>MIQRKHMAVAALALGTALAATAATGPALAQSEEDAIVQHNALTPELAHAITEAAMQHCLEQGYQVAVAVTDRWGVPQSLIRARYAGPHTPETAIRKAYTAVSFRTPTVDLIANTAAGEQQSGARDIPGVLMLGGGEPMEWHGGLIAGVGVSGAPTGEDDAACAKAGIEAVQDRMPL</sequence>
<dbReference type="InterPro" id="IPR052517">
    <property type="entry name" value="GlcG_carb_metab_protein"/>
</dbReference>
<dbReference type="eggNOG" id="COG3193">
    <property type="taxonomic scope" value="Bacteria"/>
</dbReference>
<accession>K9H362</accession>
<dbReference type="InterPro" id="IPR005624">
    <property type="entry name" value="PduO/GlcC-like"/>
</dbReference>
<feature type="signal peptide" evidence="1">
    <location>
        <begin position="1"/>
        <end position="22"/>
    </location>
</feature>
<dbReference type="InterPro" id="IPR038084">
    <property type="entry name" value="PduO/GlcC-like_sf"/>
</dbReference>
<name>K9H362_9PROT</name>
<dbReference type="RefSeq" id="WP_009539138.1">
    <property type="nucleotide sequence ID" value="NZ_ANHY01000003.1"/>
</dbReference>
<dbReference type="Proteomes" id="UP000009881">
    <property type="component" value="Unassembled WGS sequence"/>
</dbReference>
<dbReference type="EMBL" id="ANHY01000003">
    <property type="protein sequence ID" value="EKV32650.1"/>
    <property type="molecule type" value="Genomic_DNA"/>
</dbReference>
<keyword evidence="1" id="KW-0732">Signal</keyword>
<dbReference type="STRING" id="1238182.C882_2729"/>
<evidence type="ECO:0000313" key="2">
    <source>
        <dbReference type="EMBL" id="EKV32650.1"/>
    </source>
</evidence>
<dbReference type="AlphaFoldDB" id="K9H362"/>
<evidence type="ECO:0000256" key="1">
    <source>
        <dbReference type="SAM" id="SignalP"/>
    </source>
</evidence>
<dbReference type="Pfam" id="PF03928">
    <property type="entry name" value="HbpS-like"/>
    <property type="match status" value="1"/>
</dbReference>
<protein>
    <submittedName>
        <fullName evidence="2">Putative extracellular protein</fullName>
    </submittedName>
</protein>
<dbReference type="SUPFAM" id="SSF143744">
    <property type="entry name" value="GlcG-like"/>
    <property type="match status" value="1"/>
</dbReference>
<dbReference type="Gene3D" id="3.30.450.150">
    <property type="entry name" value="Haem-degrading domain"/>
    <property type="match status" value="1"/>
</dbReference>
<reference evidence="2 3" key="1">
    <citation type="journal article" date="2013" name="Genome Announc.">
        <title>Draft Genome Sequence of an Alphaproteobacterium, Caenispirillum salinarum AK4(T), Isolated from a Solar Saltern.</title>
        <authorList>
            <person name="Khatri I."/>
            <person name="Singh A."/>
            <person name="Korpole S."/>
            <person name="Pinnaka A.K."/>
            <person name="Subramanian S."/>
        </authorList>
    </citation>
    <scope>NUCLEOTIDE SEQUENCE [LARGE SCALE GENOMIC DNA]</scope>
    <source>
        <strain evidence="2 3">AK4</strain>
    </source>
</reference>
<proteinExistence type="predicted"/>
<gene>
    <name evidence="2" type="ORF">C882_2729</name>
</gene>
<keyword evidence="3" id="KW-1185">Reference proteome</keyword>
<dbReference type="PANTHER" id="PTHR34309:SF10">
    <property type="entry name" value="SLR1406 PROTEIN"/>
    <property type="match status" value="1"/>
</dbReference>
<organism evidence="2 3">
    <name type="scientific">Caenispirillum salinarum AK4</name>
    <dbReference type="NCBI Taxonomy" id="1238182"/>
    <lineage>
        <taxon>Bacteria</taxon>
        <taxon>Pseudomonadati</taxon>
        <taxon>Pseudomonadota</taxon>
        <taxon>Alphaproteobacteria</taxon>
        <taxon>Rhodospirillales</taxon>
        <taxon>Novispirillaceae</taxon>
        <taxon>Caenispirillum</taxon>
    </lineage>
</organism>
<evidence type="ECO:0000313" key="3">
    <source>
        <dbReference type="Proteomes" id="UP000009881"/>
    </source>
</evidence>